<comment type="caution">
    <text evidence="1">The sequence shown here is derived from an EMBL/GenBank/DDBJ whole genome shotgun (WGS) entry which is preliminary data.</text>
</comment>
<name>A0AAE0ETU0_9CHLO</name>
<dbReference type="Proteomes" id="UP001190700">
    <property type="component" value="Unassembled WGS sequence"/>
</dbReference>
<keyword evidence="2" id="KW-1185">Reference proteome</keyword>
<reference evidence="1 2" key="1">
    <citation type="journal article" date="2015" name="Genome Biol. Evol.">
        <title>Comparative Genomics of a Bacterivorous Green Alga Reveals Evolutionary Causalities and Consequences of Phago-Mixotrophic Mode of Nutrition.</title>
        <authorList>
            <person name="Burns J.A."/>
            <person name="Paasch A."/>
            <person name="Narechania A."/>
            <person name="Kim E."/>
        </authorList>
    </citation>
    <scope>NUCLEOTIDE SEQUENCE [LARGE SCALE GENOMIC DNA]</scope>
    <source>
        <strain evidence="1 2">PLY_AMNH</strain>
    </source>
</reference>
<accession>A0AAE0ETU0</accession>
<sequence>MSDNAHRSSFEVLHGVVATMTRVDARFRFLGAIALDEVSIKNGDRARRYRLLKHVVRERMRSGDGAAACGLLWRKRALSGCDDDDDDDDMLVFKRGRDGCDDSARVDEKIDRWLTRKITSARRRKGSSRNGGRRTKINTWVRDMRSALRVWVDVHVYVYDRKDDGGIDAPCTLLGYEYKRRTSETSSPLINNCS</sequence>
<evidence type="ECO:0000313" key="1">
    <source>
        <dbReference type="EMBL" id="KAK3240396.1"/>
    </source>
</evidence>
<dbReference type="AlphaFoldDB" id="A0AAE0ETU0"/>
<gene>
    <name evidence="1" type="ORF">CYMTET_49758</name>
</gene>
<protein>
    <submittedName>
        <fullName evidence="1">Uncharacterized protein</fullName>
    </submittedName>
</protein>
<proteinExistence type="predicted"/>
<dbReference type="EMBL" id="LGRX02033657">
    <property type="protein sequence ID" value="KAK3240396.1"/>
    <property type="molecule type" value="Genomic_DNA"/>
</dbReference>
<organism evidence="1 2">
    <name type="scientific">Cymbomonas tetramitiformis</name>
    <dbReference type="NCBI Taxonomy" id="36881"/>
    <lineage>
        <taxon>Eukaryota</taxon>
        <taxon>Viridiplantae</taxon>
        <taxon>Chlorophyta</taxon>
        <taxon>Pyramimonadophyceae</taxon>
        <taxon>Pyramimonadales</taxon>
        <taxon>Pyramimonadaceae</taxon>
        <taxon>Cymbomonas</taxon>
    </lineage>
</organism>
<evidence type="ECO:0000313" key="2">
    <source>
        <dbReference type="Proteomes" id="UP001190700"/>
    </source>
</evidence>